<proteinExistence type="predicted"/>
<keyword evidence="3" id="KW-1185">Reference proteome</keyword>
<dbReference type="RefSeq" id="WP_063870478.1">
    <property type="nucleotide sequence ID" value="NZ_JYFN01000038.1"/>
</dbReference>
<reference evidence="3" key="1">
    <citation type="submission" date="2015-02" db="EMBL/GenBank/DDBJ databases">
        <title>Draft Genome of Frankia sp. CpI1-S.</title>
        <authorList>
            <person name="Oshone R.T."/>
            <person name="Ngom M."/>
            <person name="Ghodhbane-Gtari F."/>
            <person name="Gtari M."/>
            <person name="Morris K."/>
            <person name="Thomas K."/>
            <person name="Sen A."/>
            <person name="Tisa L.S."/>
        </authorList>
    </citation>
    <scope>NUCLEOTIDE SEQUENCE [LARGE SCALE GENOMIC DNA]</scope>
    <source>
        <strain evidence="3">CpI1-S</strain>
    </source>
</reference>
<comment type="caution">
    <text evidence="2">The sequence shown here is derived from an EMBL/GenBank/DDBJ whole genome shotgun (WGS) entry which is preliminary data.</text>
</comment>
<sequence length="337" mass="36988">MHSDADPTDADPTDANTTDAHPVDAQPIDVGADPAGQFDDGLRFDDGLQFDDTGKVALDHIYTQPDPQAYFSTLRTLGYHIPQLAKPFFSRLIDECRAQRRLPPTVLDIGCSYGINAALLRCDLTMDDLFERYGGQPSPGRDALLDRDRDLVRAHRRPSGTRFVGLDTSAPAISYALAAGFLDEAVCADLEQRDPTEAERARLDGADLVISTGCIGYVSERTLARVARAAGDRRPWMAHFVLRMFPFAPFTETLDELGYETVHVDGVFPQRRFASAQEQEQVLDTLASVGVDPRGLETEGWLYAQLHVSRPRSAAGRGANRPVFGQQPAGTLTGRRT</sequence>
<accession>A0A0D8BBB1</accession>
<dbReference type="EMBL" id="JYFN01000038">
    <property type="protein sequence ID" value="KJE21375.1"/>
    <property type="molecule type" value="Genomic_DNA"/>
</dbReference>
<feature type="region of interest" description="Disordered" evidence="1">
    <location>
        <begin position="313"/>
        <end position="337"/>
    </location>
</feature>
<evidence type="ECO:0008006" key="4">
    <source>
        <dbReference type="Google" id="ProtNLM"/>
    </source>
</evidence>
<evidence type="ECO:0000256" key="1">
    <source>
        <dbReference type="SAM" id="MobiDB-lite"/>
    </source>
</evidence>
<dbReference type="Gene3D" id="3.40.50.150">
    <property type="entry name" value="Vaccinia Virus protein VP39"/>
    <property type="match status" value="1"/>
</dbReference>
<feature type="compositionally biased region" description="Acidic residues" evidence="1">
    <location>
        <begin position="1"/>
        <end position="12"/>
    </location>
</feature>
<dbReference type="InterPro" id="IPR029063">
    <property type="entry name" value="SAM-dependent_MTases_sf"/>
</dbReference>
<protein>
    <recommendedName>
        <fullName evidence="4">Methyltransferase type 12</fullName>
    </recommendedName>
</protein>
<dbReference type="AlphaFoldDB" id="A0A0D8BBB1"/>
<dbReference type="SUPFAM" id="SSF53335">
    <property type="entry name" value="S-adenosyl-L-methionine-dependent methyltransferases"/>
    <property type="match status" value="1"/>
</dbReference>
<dbReference type="OrthoDB" id="7055571at2"/>
<organism evidence="2 3">
    <name type="scientific">Frankia torreyi</name>
    <dbReference type="NCBI Taxonomy" id="1856"/>
    <lineage>
        <taxon>Bacteria</taxon>
        <taxon>Bacillati</taxon>
        <taxon>Actinomycetota</taxon>
        <taxon>Actinomycetes</taxon>
        <taxon>Frankiales</taxon>
        <taxon>Frankiaceae</taxon>
        <taxon>Frankia</taxon>
    </lineage>
</organism>
<name>A0A0D8BBB1_9ACTN</name>
<dbReference type="PATRIC" id="fig|1502723.3.peg.4029"/>
<reference evidence="2 3" key="2">
    <citation type="journal article" date="2016" name="Genome Announc.">
        <title>Permanent Draft Genome Sequences for Two Variants of Frankia sp. Strain CpI1, the First Frankia Strain Isolated from Root Nodules of Comptonia peregrina.</title>
        <authorList>
            <person name="Oshone R."/>
            <person name="Hurst S.G.IV."/>
            <person name="Abebe-Akele F."/>
            <person name="Simpson S."/>
            <person name="Morris K."/>
            <person name="Thomas W.K."/>
            <person name="Tisa L.S."/>
        </authorList>
    </citation>
    <scope>NUCLEOTIDE SEQUENCE [LARGE SCALE GENOMIC DNA]</scope>
    <source>
        <strain evidence="3">CpI1-S</strain>
    </source>
</reference>
<evidence type="ECO:0000313" key="2">
    <source>
        <dbReference type="EMBL" id="KJE21375.1"/>
    </source>
</evidence>
<feature type="region of interest" description="Disordered" evidence="1">
    <location>
        <begin position="1"/>
        <end position="36"/>
    </location>
</feature>
<dbReference type="Proteomes" id="UP000032545">
    <property type="component" value="Unassembled WGS sequence"/>
</dbReference>
<evidence type="ECO:0000313" key="3">
    <source>
        <dbReference type="Proteomes" id="UP000032545"/>
    </source>
</evidence>
<gene>
    <name evidence="2" type="ORF">FF36_04306</name>
</gene>